<evidence type="ECO:0008006" key="4">
    <source>
        <dbReference type="Google" id="ProtNLM"/>
    </source>
</evidence>
<organism evidence="2 3">
    <name type="scientific">Allosphingosinicella deserti</name>
    <dbReference type="NCBI Taxonomy" id="2116704"/>
    <lineage>
        <taxon>Bacteria</taxon>
        <taxon>Pseudomonadati</taxon>
        <taxon>Pseudomonadota</taxon>
        <taxon>Alphaproteobacteria</taxon>
        <taxon>Sphingomonadales</taxon>
        <taxon>Sphingomonadaceae</taxon>
        <taxon>Allosphingosinicella</taxon>
    </lineage>
</organism>
<keyword evidence="3" id="KW-1185">Reference proteome</keyword>
<name>A0A2P7QM28_9SPHN</name>
<reference evidence="2 3" key="1">
    <citation type="submission" date="2018-03" db="EMBL/GenBank/DDBJ databases">
        <title>The draft genome of Sphingosinicella sp. GL-C-18.</title>
        <authorList>
            <person name="Liu L."/>
            <person name="Li L."/>
            <person name="Liang L."/>
            <person name="Zhang X."/>
            <person name="Wang T."/>
        </authorList>
    </citation>
    <scope>NUCLEOTIDE SEQUENCE [LARGE SCALE GENOMIC DNA]</scope>
    <source>
        <strain evidence="2 3">GL-C-18</strain>
    </source>
</reference>
<comment type="caution">
    <text evidence="2">The sequence shown here is derived from an EMBL/GenBank/DDBJ whole genome shotgun (WGS) entry which is preliminary data.</text>
</comment>
<dbReference type="AlphaFoldDB" id="A0A2P7QM28"/>
<evidence type="ECO:0000313" key="3">
    <source>
        <dbReference type="Proteomes" id="UP000241167"/>
    </source>
</evidence>
<dbReference type="EMBL" id="PXYI01000005">
    <property type="protein sequence ID" value="PSJ39004.1"/>
    <property type="molecule type" value="Genomic_DNA"/>
</dbReference>
<evidence type="ECO:0000256" key="1">
    <source>
        <dbReference type="SAM" id="SignalP"/>
    </source>
</evidence>
<feature type="chain" id="PRO_5015165803" description="DUF2059 domain-containing protein" evidence="1">
    <location>
        <begin position="18"/>
        <end position="153"/>
    </location>
</feature>
<dbReference type="OrthoDB" id="7581944at2"/>
<accession>A0A2P7QM28</accession>
<protein>
    <recommendedName>
        <fullName evidence="4">DUF2059 domain-containing protein</fullName>
    </recommendedName>
</protein>
<gene>
    <name evidence="2" type="ORF">C7I55_17045</name>
</gene>
<feature type="signal peptide" evidence="1">
    <location>
        <begin position="1"/>
        <end position="17"/>
    </location>
</feature>
<keyword evidence="1" id="KW-0732">Signal</keyword>
<proteinExistence type="predicted"/>
<dbReference type="RefSeq" id="WP_106514202.1">
    <property type="nucleotide sequence ID" value="NZ_PXYI01000005.1"/>
</dbReference>
<sequence length="153" mass="15799">MLILVGALLQAAAPAPAATPSPEAHDLGVRLARTTGLAAIAPALIEKDLTELASANPALTGAERTQLLEIGRKEGRTSVEKLTEAIGSAYAERLSVADLRLLVAHGESPAAARWRAAEPAVIAQAMGALGELDLKKNAAAAFCRQSGKLCDRD</sequence>
<dbReference type="Proteomes" id="UP000241167">
    <property type="component" value="Unassembled WGS sequence"/>
</dbReference>
<evidence type="ECO:0000313" key="2">
    <source>
        <dbReference type="EMBL" id="PSJ39004.1"/>
    </source>
</evidence>